<comment type="caution">
    <text evidence="1">The sequence shown here is derived from an EMBL/GenBank/DDBJ whole genome shotgun (WGS) entry which is preliminary data.</text>
</comment>
<proteinExistence type="predicted"/>
<dbReference type="EMBL" id="QGMF01000242">
    <property type="protein sequence ID" value="TVY17568.1"/>
    <property type="molecule type" value="Genomic_DNA"/>
</dbReference>
<name>A0A8T9BCD6_9HELO</name>
<gene>
    <name evidence="1" type="ORF">LARI1_G004948</name>
</gene>
<keyword evidence="2" id="KW-1185">Reference proteome</keyword>
<organism evidence="1 2">
    <name type="scientific">Lachnellula arida</name>
    <dbReference type="NCBI Taxonomy" id="1316785"/>
    <lineage>
        <taxon>Eukaryota</taxon>
        <taxon>Fungi</taxon>
        <taxon>Dikarya</taxon>
        <taxon>Ascomycota</taxon>
        <taxon>Pezizomycotina</taxon>
        <taxon>Leotiomycetes</taxon>
        <taxon>Helotiales</taxon>
        <taxon>Lachnaceae</taxon>
        <taxon>Lachnellula</taxon>
    </lineage>
</organism>
<evidence type="ECO:0000313" key="2">
    <source>
        <dbReference type="Proteomes" id="UP000469559"/>
    </source>
</evidence>
<accession>A0A8T9BCD6</accession>
<reference evidence="1 2" key="1">
    <citation type="submission" date="2018-05" db="EMBL/GenBank/DDBJ databases">
        <title>Whole genome sequencing for identification of molecular markers to develop diagnostic detection tools for the regulated plant pathogen Lachnellula willkommii.</title>
        <authorList>
            <person name="Giroux E."/>
            <person name="Bilodeau G."/>
        </authorList>
    </citation>
    <scope>NUCLEOTIDE SEQUENCE [LARGE SCALE GENOMIC DNA]</scope>
    <source>
        <strain evidence="1 2">CBS 203.66</strain>
    </source>
</reference>
<protein>
    <submittedName>
        <fullName evidence="1">Uncharacterized protein</fullName>
    </submittedName>
</protein>
<dbReference type="OrthoDB" id="3558742at2759"/>
<evidence type="ECO:0000313" key="1">
    <source>
        <dbReference type="EMBL" id="TVY17568.1"/>
    </source>
</evidence>
<dbReference type="Proteomes" id="UP000469559">
    <property type="component" value="Unassembled WGS sequence"/>
</dbReference>
<dbReference type="AlphaFoldDB" id="A0A8T9BCD6"/>
<sequence>MGSEISREDVIASKWWEAKARKMLITTTNISKVEGICSLIPFYDETNTIGLLKARPDLEKLFALHCRDQEDLSSLTDDVKAIRLWRKFRSSPGYSEVQLNWDSLLSGTACEIADIFYADICRAIFRVPFLDFVKLALGSNAFFIRSLFNTACEVRDTLQRRIIDDPSRKDIYIEVEKILEMRHLKLAHWIIASSLSKTSYPLHTTLDLMVDPVKNVFALRSLDLVLKRLSVFDQRFQQINQKYKWSDWSADLDFWDRTYQALWSTIQRIPTVNSDMLKKDMDDRSRFLASIESIRGKRGRVVLFLERFRG</sequence>